<reference evidence="2 3" key="1">
    <citation type="submission" date="2016-10" db="EMBL/GenBank/DDBJ databases">
        <authorList>
            <person name="de Groot N.N."/>
        </authorList>
    </citation>
    <scope>NUCLEOTIDE SEQUENCE [LARGE SCALE GENOMIC DNA]</scope>
    <source>
        <strain evidence="2 3">DSM 16619</strain>
    </source>
</reference>
<dbReference type="RefSeq" id="WP_092745326.1">
    <property type="nucleotide sequence ID" value="NZ_FMZC01000014.1"/>
</dbReference>
<feature type="signal peptide" evidence="1">
    <location>
        <begin position="1"/>
        <end position="22"/>
    </location>
</feature>
<dbReference type="AlphaFoldDB" id="A0A1G7BJC4"/>
<protein>
    <recommendedName>
        <fullName evidence="4">Lipoprotein</fullName>
    </recommendedName>
</protein>
<dbReference type="EMBL" id="FMZC01000014">
    <property type="protein sequence ID" value="SDE27093.1"/>
    <property type="molecule type" value="Genomic_DNA"/>
</dbReference>
<gene>
    <name evidence="2" type="ORF">SAMN05192589_11490</name>
</gene>
<dbReference type="Proteomes" id="UP000198781">
    <property type="component" value="Unassembled WGS sequence"/>
</dbReference>
<evidence type="ECO:0000313" key="3">
    <source>
        <dbReference type="Proteomes" id="UP000198781"/>
    </source>
</evidence>
<dbReference type="STRING" id="187868.SAMN05192589_11490"/>
<sequence>MAKFHCRSLKAIALVATAVSLAGCASMGGTPEQVVQKRAETYWKARLEGKYEAAYALSTPAYRKLRTAEQFSKQFGPSVAAKGAEVTKVTCDAVRCETQVRLDVKPGIPGLNLPIVPMYVNEVWLLEDGQWWHFQES</sequence>
<dbReference type="OrthoDB" id="8796993at2"/>
<organism evidence="2 3">
    <name type="scientific">Paracidovorax valerianellae</name>
    <dbReference type="NCBI Taxonomy" id="187868"/>
    <lineage>
        <taxon>Bacteria</taxon>
        <taxon>Pseudomonadati</taxon>
        <taxon>Pseudomonadota</taxon>
        <taxon>Betaproteobacteria</taxon>
        <taxon>Burkholderiales</taxon>
        <taxon>Comamonadaceae</taxon>
        <taxon>Paracidovorax</taxon>
    </lineage>
</organism>
<name>A0A1G7BJC4_9BURK</name>
<keyword evidence="1" id="KW-0732">Signal</keyword>
<accession>A0A1G7BJC4</accession>
<dbReference type="PROSITE" id="PS51257">
    <property type="entry name" value="PROKAR_LIPOPROTEIN"/>
    <property type="match status" value="1"/>
</dbReference>
<keyword evidence="3" id="KW-1185">Reference proteome</keyword>
<proteinExistence type="predicted"/>
<evidence type="ECO:0008006" key="4">
    <source>
        <dbReference type="Google" id="ProtNLM"/>
    </source>
</evidence>
<evidence type="ECO:0000313" key="2">
    <source>
        <dbReference type="EMBL" id="SDE27093.1"/>
    </source>
</evidence>
<evidence type="ECO:0000256" key="1">
    <source>
        <dbReference type="SAM" id="SignalP"/>
    </source>
</evidence>
<feature type="chain" id="PRO_5011614634" description="Lipoprotein" evidence="1">
    <location>
        <begin position="23"/>
        <end position="137"/>
    </location>
</feature>